<keyword evidence="5" id="KW-0255">Endonuclease</keyword>
<accession>A0A096PBP6</accession>
<dbReference type="GO" id="GO:0016787">
    <property type="term" value="F:hydrolase activity"/>
    <property type="evidence" value="ECO:0007669"/>
    <property type="project" value="UniProtKB-KW"/>
</dbReference>
<feature type="compositionally biased region" description="Basic residues" evidence="10">
    <location>
        <begin position="28"/>
        <end position="38"/>
    </location>
</feature>
<feature type="region of interest" description="Disordered" evidence="10">
    <location>
        <begin position="853"/>
        <end position="899"/>
    </location>
</feature>
<dbReference type="InParanoid" id="A0A096PBP6"/>
<comment type="similarity">
    <text evidence="2">Belongs to the RNase E/G family.</text>
</comment>
<evidence type="ECO:0000256" key="9">
    <source>
        <dbReference type="ARBA" id="ARBA00023436"/>
    </source>
</evidence>
<dbReference type="GeneID" id="9837880"/>
<dbReference type="InterPro" id="IPR019307">
    <property type="entry name" value="RNA-bd_AU-1/RNase_E/G"/>
</dbReference>
<evidence type="ECO:0000256" key="10">
    <source>
        <dbReference type="SAM" id="MobiDB-lite"/>
    </source>
</evidence>
<dbReference type="AlphaFoldDB" id="A0A096PBP6"/>
<keyword evidence="3" id="KW-0540">Nuclease</keyword>
<dbReference type="KEGG" id="ota:OT_ostta14g01420"/>
<name>A0A096PBP6_OSTTA</name>
<evidence type="ECO:0000256" key="4">
    <source>
        <dbReference type="ARBA" id="ARBA00022723"/>
    </source>
</evidence>
<feature type="region of interest" description="Disordered" evidence="10">
    <location>
        <begin position="1"/>
        <end position="41"/>
    </location>
</feature>
<dbReference type="OrthoDB" id="6123450at2759"/>
<dbReference type="InterPro" id="IPR004659">
    <property type="entry name" value="RNase_E/G"/>
</dbReference>
<reference evidence="13" key="1">
    <citation type="journal article" date="2006" name="Proc. Natl. Acad. Sci. U.S.A.">
        <title>Genome analysis of the smallest free-living eukaryote Ostreococcus tauri unveils many unique features.</title>
        <authorList>
            <person name="Derelle E."/>
            <person name="Ferraz C."/>
            <person name="Rombauts S."/>
            <person name="Rouze P."/>
            <person name="Worden A.Z."/>
            <person name="Robbens S."/>
            <person name="Partensky F."/>
            <person name="Degroeve S."/>
            <person name="Echeynie S."/>
            <person name="Cooke R."/>
            <person name="Saeys Y."/>
            <person name="Wuyts J."/>
            <person name="Jabbari K."/>
            <person name="Bowler C."/>
            <person name="Panaud O."/>
            <person name="Piegu B."/>
            <person name="Ball S.G."/>
            <person name="Ral J.-P."/>
            <person name="Bouget F.-Y."/>
            <person name="Piganeau G."/>
            <person name="De Baets B."/>
            <person name="Picard A."/>
            <person name="Delseny M."/>
            <person name="Demaille J."/>
            <person name="Van de Peer Y."/>
            <person name="Moreau H."/>
        </authorList>
    </citation>
    <scope>NUCLEOTIDE SEQUENCE [LARGE SCALE GENOMIC DNA]</scope>
    <source>
        <strain evidence="13">OTTH 0595 / CCAP 157/2 / RCC745</strain>
    </source>
</reference>
<gene>
    <name evidence="12" type="ORF">OT_ostta14g01420</name>
</gene>
<evidence type="ECO:0000313" key="13">
    <source>
        <dbReference type="Proteomes" id="UP000009170"/>
    </source>
</evidence>
<dbReference type="SUPFAM" id="SSF49452">
    <property type="entry name" value="Starch-binding domain-like"/>
    <property type="match status" value="1"/>
</dbReference>
<proteinExistence type="inferred from homology"/>
<dbReference type="InterPro" id="IPR013784">
    <property type="entry name" value="Carb-bd-like_fold"/>
</dbReference>
<dbReference type="EMBL" id="CAID01000014">
    <property type="protein sequence ID" value="CEG02065.1"/>
    <property type="molecule type" value="Genomic_DNA"/>
</dbReference>
<feature type="region of interest" description="Disordered" evidence="10">
    <location>
        <begin position="371"/>
        <end position="503"/>
    </location>
</feature>
<feature type="compositionally biased region" description="Low complexity" evidence="10">
    <location>
        <begin position="428"/>
        <end position="448"/>
    </location>
</feature>
<dbReference type="GO" id="GO:0004540">
    <property type="term" value="F:RNA nuclease activity"/>
    <property type="evidence" value="ECO:0007669"/>
    <property type="project" value="InterPro"/>
</dbReference>
<reference evidence="12 13" key="2">
    <citation type="journal article" date="2014" name="BMC Genomics">
        <title>An improved genome of the model marine alga Ostreococcus tauri unfolds by assessing Illumina de novo assemblies.</title>
        <authorList>
            <person name="Blanc-Mathieu R."/>
            <person name="Verhelst B."/>
            <person name="Derelle E."/>
            <person name="Rombauts S."/>
            <person name="Bouget F.Y."/>
            <person name="Carre I."/>
            <person name="Chateau A."/>
            <person name="Eyre-Walker A."/>
            <person name="Grimsley N."/>
            <person name="Moreau H."/>
            <person name="Piegu B."/>
            <person name="Rivals E."/>
            <person name="Schackwitz W."/>
            <person name="Van de Peer Y."/>
            <person name="Piganeau G."/>
        </authorList>
    </citation>
    <scope>NUCLEOTIDE SEQUENCE [LARGE SCALE GENOMIC DNA]</scope>
    <source>
        <strain evidence="13">OTTH 0595 / CCAP 157/2 / RCC745</strain>
    </source>
</reference>
<keyword evidence="6" id="KW-0378">Hydrolase</keyword>
<dbReference type="InterPro" id="IPR012340">
    <property type="entry name" value="NA-bd_OB-fold"/>
</dbReference>
<evidence type="ECO:0000256" key="3">
    <source>
        <dbReference type="ARBA" id="ARBA00022722"/>
    </source>
</evidence>
<protein>
    <submittedName>
        <fullName evidence="12">Carbohydrate binding module family 20</fullName>
    </submittedName>
</protein>
<comment type="cofactor">
    <cofactor evidence="1">
        <name>Mg(2+)</name>
        <dbReference type="ChEBI" id="CHEBI:18420"/>
    </cofactor>
</comment>
<feature type="compositionally biased region" description="Acidic residues" evidence="10">
    <location>
        <begin position="206"/>
        <end position="217"/>
    </location>
</feature>
<sequence length="899" mass="97104">MPSWTTSSARAREVMSRDRGGGVVARASRARGARRGRARGGGVHLSDDVVVTLIVRRRLREGEAEVRASGSSDALGAWDGARGTAMKQRGDVHACAVRLRVGETHSFKFVTVDARGEIVMWTPGEAMTLETPRRCASAEVWCEWPSDDARMTIKASITLEMSASDNRVETGGAWLAYGSGDVEHANVGEDDADGEDGGQTSVAVSSDEDEDEEDDDDGVAAMGTVTIDEDEINVDDFDDVGMTIEKRANFSSDESMDEGEYAYRPQDHVDEMLEASNGLHTELVFNAANEEDFGVRIAILEEGELVELWHEHGTEPGKGMRVGDIYLGTVSKVISGMQGVLVDLTGKGPPYALMQKGIEKPALAWRLKGSASAASDETSRQADNRNEARNGGWWEGNKWKSDEDATQTEVAPGSANEPLRSYTRRLAAKGAAGGSAWRGAGGRSIRSSTPKSPGESSRWVRWTPDLTPDECTVDVNGNNESDVQDEGDDDSDGSGGDVVTEKMTRRRLREECYSMWQPGQPVVVQVTRLGSGYKGPRVTARPTLPGRNVVLCPDGEGVYVSRKLMGHARKYVKDVGLTVCPEGSALIMRTEAAGVNKDTLRLDIGCLADDWSKIVTESEGVVYAANESFTTPHPRRLLQAASREQVLVRDLFGERVSKLTVDTPESYKIIVDDLMRSGASQAIIDRVVLHEAPESVFESLGVDADIESMVGTERVFLGPELSGAHIVIQHTEALTAIDVNAGRTAMEAGEDGEAIALRVNMAAAALVARVLRLRDIGGLVMVDLIDMHADDARREVEKAFQAAAARDRAQVVFVPISALGVMEIARERLQTHALGAAAVIANEKGMPIASLADSKFMGDKSHQKKVRSVRGPRPPPWAAGRGRGGRGRGGRTERKPFRD</sequence>
<feature type="compositionally biased region" description="Basic and acidic residues" evidence="10">
    <location>
        <begin position="890"/>
        <end position="899"/>
    </location>
</feature>
<evidence type="ECO:0000313" key="12">
    <source>
        <dbReference type="EMBL" id="CEG02065.1"/>
    </source>
</evidence>
<feature type="compositionally biased region" description="Basic and acidic residues" evidence="10">
    <location>
        <begin position="377"/>
        <end position="388"/>
    </location>
</feature>
<dbReference type="GO" id="GO:2001070">
    <property type="term" value="F:starch binding"/>
    <property type="evidence" value="ECO:0007669"/>
    <property type="project" value="InterPro"/>
</dbReference>
<keyword evidence="8" id="KW-0694">RNA-binding</keyword>
<dbReference type="PANTHER" id="PTHR30001">
    <property type="entry name" value="RIBONUCLEASE"/>
    <property type="match status" value="1"/>
</dbReference>
<evidence type="ECO:0000256" key="1">
    <source>
        <dbReference type="ARBA" id="ARBA00001946"/>
    </source>
</evidence>
<evidence type="ECO:0000256" key="7">
    <source>
        <dbReference type="ARBA" id="ARBA00022842"/>
    </source>
</evidence>
<feature type="compositionally biased region" description="Acidic residues" evidence="10">
    <location>
        <begin position="482"/>
        <end position="492"/>
    </location>
</feature>
<dbReference type="PROSITE" id="PS51166">
    <property type="entry name" value="CBM20"/>
    <property type="match status" value="1"/>
</dbReference>
<dbReference type="GO" id="GO:0005737">
    <property type="term" value="C:cytoplasm"/>
    <property type="evidence" value="ECO:0007669"/>
    <property type="project" value="TreeGrafter"/>
</dbReference>
<dbReference type="GO" id="GO:0003723">
    <property type="term" value="F:RNA binding"/>
    <property type="evidence" value="ECO:0007669"/>
    <property type="project" value="UniProtKB-KW"/>
</dbReference>
<keyword evidence="7" id="KW-0460">Magnesium</keyword>
<dbReference type="Pfam" id="PF10150">
    <property type="entry name" value="RNase_E_G"/>
    <property type="match status" value="1"/>
</dbReference>
<dbReference type="PANTHER" id="PTHR30001:SF1">
    <property type="entry name" value="RIBONUCLEASE E_G-LIKE PROTEIN, CHLOROPLASTIC"/>
    <property type="match status" value="1"/>
</dbReference>
<feature type="compositionally biased region" description="Basic and acidic residues" evidence="10">
    <location>
        <begin position="10"/>
        <end position="20"/>
    </location>
</feature>
<feature type="domain" description="CBM20" evidence="11">
    <location>
        <begin position="43"/>
        <end position="146"/>
    </location>
</feature>
<keyword evidence="13" id="KW-1185">Reference proteome</keyword>
<dbReference type="GO" id="GO:0004519">
    <property type="term" value="F:endonuclease activity"/>
    <property type="evidence" value="ECO:0007669"/>
    <property type="project" value="UniProtKB-KW"/>
</dbReference>
<evidence type="ECO:0000259" key="11">
    <source>
        <dbReference type="PROSITE" id="PS51166"/>
    </source>
</evidence>
<dbReference type="GO" id="GO:0046872">
    <property type="term" value="F:metal ion binding"/>
    <property type="evidence" value="ECO:0007669"/>
    <property type="project" value="UniProtKB-KW"/>
</dbReference>
<dbReference type="InterPro" id="IPR002044">
    <property type="entry name" value="CBM20"/>
</dbReference>
<dbReference type="InterPro" id="IPR013783">
    <property type="entry name" value="Ig-like_fold"/>
</dbReference>
<organism evidence="12 13">
    <name type="scientific">Ostreococcus tauri</name>
    <name type="common">Marine green alga</name>
    <dbReference type="NCBI Taxonomy" id="70448"/>
    <lineage>
        <taxon>Eukaryota</taxon>
        <taxon>Viridiplantae</taxon>
        <taxon>Chlorophyta</taxon>
        <taxon>Mamiellophyceae</taxon>
        <taxon>Mamiellales</taxon>
        <taxon>Bathycoccaceae</taxon>
        <taxon>Ostreococcus</taxon>
    </lineage>
</organism>
<dbReference type="Proteomes" id="UP000009170">
    <property type="component" value="Unassembled WGS sequence"/>
</dbReference>
<dbReference type="Pfam" id="PF00686">
    <property type="entry name" value="CBM_20"/>
    <property type="match status" value="1"/>
</dbReference>
<comment type="caution">
    <text evidence="12">The sequence shown here is derived from an EMBL/GenBank/DDBJ whole genome shotgun (WGS) entry which is preliminary data.</text>
</comment>
<dbReference type="RefSeq" id="XP_003082959.2">
    <property type="nucleotide sequence ID" value="XM_003082911.2"/>
</dbReference>
<dbReference type="Gene3D" id="2.40.50.140">
    <property type="entry name" value="Nucleic acid-binding proteins"/>
    <property type="match status" value="1"/>
</dbReference>
<feature type="region of interest" description="Disordered" evidence="10">
    <location>
        <begin position="183"/>
        <end position="217"/>
    </location>
</feature>
<evidence type="ECO:0000256" key="5">
    <source>
        <dbReference type="ARBA" id="ARBA00022759"/>
    </source>
</evidence>
<evidence type="ECO:0000256" key="2">
    <source>
        <dbReference type="ARBA" id="ARBA00005522"/>
    </source>
</evidence>
<dbReference type="Gene3D" id="2.60.40.10">
    <property type="entry name" value="Immunoglobulins"/>
    <property type="match status" value="1"/>
</dbReference>
<dbReference type="FunCoup" id="A0A096PBP6">
    <property type="interactions" value="385"/>
</dbReference>
<evidence type="ECO:0000256" key="8">
    <source>
        <dbReference type="ARBA" id="ARBA00022884"/>
    </source>
</evidence>
<dbReference type="GO" id="GO:0006364">
    <property type="term" value="P:rRNA processing"/>
    <property type="evidence" value="ECO:0007669"/>
    <property type="project" value="TreeGrafter"/>
</dbReference>
<keyword evidence="4" id="KW-0479">Metal-binding</keyword>
<evidence type="ECO:0000256" key="6">
    <source>
        <dbReference type="ARBA" id="ARBA00022801"/>
    </source>
</evidence>
<comment type="function">
    <text evidence="9">Involved in intercistronic processing of primary transcripts from chloroplast operons. The endonucleolytic activity of the enzyme depends on the number of phosphates at the 5' end, is inhibited by structured RNA, and preferentially cleaves A/U-rich sequences.</text>
</comment>